<evidence type="ECO:0000256" key="3">
    <source>
        <dbReference type="ARBA" id="ARBA00023015"/>
    </source>
</evidence>
<dbReference type="InterPro" id="IPR036390">
    <property type="entry name" value="WH_DNA-bd_sf"/>
</dbReference>
<dbReference type="Proteomes" id="UP001597186">
    <property type="component" value="Unassembled WGS sequence"/>
</dbReference>
<keyword evidence="4" id="KW-0238">DNA-binding</keyword>
<keyword evidence="5" id="KW-0804">Transcription</keyword>
<evidence type="ECO:0000313" key="7">
    <source>
        <dbReference type="EMBL" id="MFD1510231.1"/>
    </source>
</evidence>
<evidence type="ECO:0000256" key="2">
    <source>
        <dbReference type="ARBA" id="ARBA00022490"/>
    </source>
</evidence>
<dbReference type="InterPro" id="IPR039422">
    <property type="entry name" value="MarR/SlyA-like"/>
</dbReference>
<keyword evidence="8" id="KW-1185">Reference proteome</keyword>
<dbReference type="SMART" id="SM00347">
    <property type="entry name" value="HTH_MARR"/>
    <property type="match status" value="1"/>
</dbReference>
<keyword evidence="2" id="KW-0963">Cytoplasm</keyword>
<keyword evidence="3" id="KW-0805">Transcription regulation</keyword>
<dbReference type="EMBL" id="JBHUDD010000059">
    <property type="protein sequence ID" value="MFD1510231.1"/>
    <property type="molecule type" value="Genomic_DNA"/>
</dbReference>
<comment type="subcellular location">
    <subcellularLocation>
        <location evidence="1">Cytoplasm</location>
    </subcellularLocation>
</comment>
<evidence type="ECO:0000313" key="8">
    <source>
        <dbReference type="Proteomes" id="UP001597186"/>
    </source>
</evidence>
<reference evidence="8" key="1">
    <citation type="journal article" date="2019" name="Int. J. Syst. Evol. Microbiol.">
        <title>The Global Catalogue of Microorganisms (GCM) 10K type strain sequencing project: providing services to taxonomists for standard genome sequencing and annotation.</title>
        <authorList>
            <consortium name="The Broad Institute Genomics Platform"/>
            <consortium name="The Broad Institute Genome Sequencing Center for Infectious Disease"/>
            <person name="Wu L."/>
            <person name="Ma J."/>
        </authorList>
    </citation>
    <scope>NUCLEOTIDE SEQUENCE [LARGE SCALE GENOMIC DNA]</scope>
    <source>
        <strain evidence="8">CGMCC 1.12477</strain>
    </source>
</reference>
<gene>
    <name evidence="7" type="ORF">ACFTOW_12540</name>
</gene>
<dbReference type="Gene3D" id="1.10.10.10">
    <property type="entry name" value="Winged helix-like DNA-binding domain superfamily/Winged helix DNA-binding domain"/>
    <property type="match status" value="1"/>
</dbReference>
<evidence type="ECO:0000256" key="4">
    <source>
        <dbReference type="ARBA" id="ARBA00023125"/>
    </source>
</evidence>
<proteinExistence type="predicted"/>
<dbReference type="PROSITE" id="PS50995">
    <property type="entry name" value="HTH_MARR_2"/>
    <property type="match status" value="1"/>
</dbReference>
<evidence type="ECO:0000259" key="6">
    <source>
        <dbReference type="PROSITE" id="PS50995"/>
    </source>
</evidence>
<evidence type="ECO:0000256" key="5">
    <source>
        <dbReference type="ARBA" id="ARBA00023163"/>
    </source>
</evidence>
<evidence type="ECO:0000256" key="1">
    <source>
        <dbReference type="ARBA" id="ARBA00004496"/>
    </source>
</evidence>
<feature type="domain" description="HTH marR-type" evidence="6">
    <location>
        <begin position="6"/>
        <end position="136"/>
    </location>
</feature>
<dbReference type="PANTHER" id="PTHR33164">
    <property type="entry name" value="TRANSCRIPTIONAL REGULATOR, MARR FAMILY"/>
    <property type="match status" value="1"/>
</dbReference>
<comment type="caution">
    <text evidence="7">The sequence shown here is derived from an EMBL/GenBank/DDBJ whole genome shotgun (WGS) entry which is preliminary data.</text>
</comment>
<dbReference type="Pfam" id="PF22381">
    <property type="entry name" value="Staph_reg_Sar_Rot"/>
    <property type="match status" value="1"/>
</dbReference>
<dbReference type="SUPFAM" id="SSF46785">
    <property type="entry name" value="Winged helix' DNA-binding domain"/>
    <property type="match status" value="1"/>
</dbReference>
<organism evidence="7 8">
    <name type="scientific">Lacimonas salitolerans</name>
    <dbReference type="NCBI Taxonomy" id="1323750"/>
    <lineage>
        <taxon>Bacteria</taxon>
        <taxon>Pseudomonadati</taxon>
        <taxon>Pseudomonadota</taxon>
        <taxon>Alphaproteobacteria</taxon>
        <taxon>Rhodobacterales</taxon>
        <taxon>Paracoccaceae</taxon>
        <taxon>Lacimonas</taxon>
    </lineage>
</organism>
<dbReference type="PANTHER" id="PTHR33164:SF5">
    <property type="entry name" value="ORGANIC HYDROPEROXIDE RESISTANCE TRANSCRIPTIONAL REGULATOR"/>
    <property type="match status" value="1"/>
</dbReference>
<dbReference type="RefSeq" id="WP_379916195.1">
    <property type="nucleotide sequence ID" value="NZ_JBHUDD010000059.1"/>
</dbReference>
<dbReference type="InterPro" id="IPR055166">
    <property type="entry name" value="Transc_reg_Sar_Rot_HTH"/>
</dbReference>
<accession>A0ABW4EI18</accession>
<sequence>MTLSPPDMLCFALYSATHAMQQVYKPLLDQLGLTYPQYLLMSALWTQDARTVGALGRDLALESNTLTPLIKRLEVRGLVSRQRDRADERRVIVRLTDKGHEMQAQARHIAACVLDQTGLTAEQAQALRDQINDLSHRLRDAG</sequence>
<name>A0ABW4EI18_9RHOB</name>
<dbReference type="InterPro" id="IPR000835">
    <property type="entry name" value="HTH_MarR-typ"/>
</dbReference>
<dbReference type="InterPro" id="IPR036388">
    <property type="entry name" value="WH-like_DNA-bd_sf"/>
</dbReference>
<protein>
    <submittedName>
        <fullName evidence="7">MarR family winged helix-turn-helix transcriptional regulator</fullName>
    </submittedName>
</protein>